<dbReference type="STRING" id="227084.SAMN05421855_1173"/>
<sequence length="230" mass="26976">MKKSIIRIIFLLSLSINAQVKIDNIYSIDFPNNYEKSESIEKAELPERFKGKVSNRVKVETYTFNNSDKDFYFLITTKYINENNEPIEYNPESISELYNKYGKYSKKIIESFSRKGFKFKDSTSIRINNFFGQKITFKDSISGNTNAEGNLIEIKGKQYFAIYSKIAEFNENRKNKFLNSIKIDSSKEVKQITKPYDLKENLLELFFKGIFVIGIFYLIRKYKKTTGNTV</sequence>
<dbReference type="OrthoDB" id="1362462at2"/>
<evidence type="ECO:0000256" key="1">
    <source>
        <dbReference type="SAM" id="Phobius"/>
    </source>
</evidence>
<keyword evidence="1" id="KW-1133">Transmembrane helix</keyword>
<keyword evidence="2" id="KW-0732">Signal</keyword>
<dbReference type="EMBL" id="FNBA01000017">
    <property type="protein sequence ID" value="SDF25503.1"/>
    <property type="molecule type" value="Genomic_DNA"/>
</dbReference>
<evidence type="ECO:0000313" key="4">
    <source>
        <dbReference type="Proteomes" id="UP000199321"/>
    </source>
</evidence>
<protein>
    <submittedName>
        <fullName evidence="3">Uncharacterized protein</fullName>
    </submittedName>
</protein>
<dbReference type="AlphaFoldDB" id="A0A1G7JKT6"/>
<feature type="signal peptide" evidence="2">
    <location>
        <begin position="1"/>
        <end position="18"/>
    </location>
</feature>
<dbReference type="RefSeq" id="WP_093145486.1">
    <property type="nucleotide sequence ID" value="NZ_BMWO01000021.1"/>
</dbReference>
<evidence type="ECO:0000313" key="3">
    <source>
        <dbReference type="EMBL" id="SDF25503.1"/>
    </source>
</evidence>
<feature type="transmembrane region" description="Helical" evidence="1">
    <location>
        <begin position="202"/>
        <end position="219"/>
    </location>
</feature>
<reference evidence="3 4" key="1">
    <citation type="submission" date="2016-10" db="EMBL/GenBank/DDBJ databases">
        <authorList>
            <person name="de Groot N.N."/>
        </authorList>
    </citation>
    <scope>NUCLEOTIDE SEQUENCE [LARGE SCALE GENOMIC DNA]</scope>
    <source>
        <strain evidence="3 4">DSM 16195</strain>
    </source>
</reference>
<dbReference type="Proteomes" id="UP000199321">
    <property type="component" value="Unassembled WGS sequence"/>
</dbReference>
<gene>
    <name evidence="3" type="ORF">SAMN05421855_1173</name>
</gene>
<name>A0A1G7JKT6_9FLAO</name>
<evidence type="ECO:0000256" key="2">
    <source>
        <dbReference type="SAM" id="SignalP"/>
    </source>
</evidence>
<feature type="chain" id="PRO_5011460829" evidence="2">
    <location>
        <begin position="19"/>
        <end position="230"/>
    </location>
</feature>
<accession>A0A1G7JKT6</accession>
<keyword evidence="4" id="KW-1185">Reference proteome</keyword>
<keyword evidence="1" id="KW-0812">Transmembrane</keyword>
<organism evidence="3 4">
    <name type="scientific">Ulvibacter litoralis</name>
    <dbReference type="NCBI Taxonomy" id="227084"/>
    <lineage>
        <taxon>Bacteria</taxon>
        <taxon>Pseudomonadati</taxon>
        <taxon>Bacteroidota</taxon>
        <taxon>Flavobacteriia</taxon>
        <taxon>Flavobacteriales</taxon>
        <taxon>Flavobacteriaceae</taxon>
        <taxon>Ulvibacter</taxon>
    </lineage>
</organism>
<keyword evidence="1" id="KW-0472">Membrane</keyword>
<proteinExistence type="predicted"/>